<evidence type="ECO:0000256" key="1">
    <source>
        <dbReference type="SAM" id="Phobius"/>
    </source>
</evidence>
<reference evidence="2 3" key="1">
    <citation type="journal article" date="2019" name="Int. J. Syst. Evol. Microbiol.">
        <title>The Global Catalogue of Microorganisms (GCM) 10K type strain sequencing project: providing services to taxonomists for standard genome sequencing and annotation.</title>
        <authorList>
            <consortium name="The Broad Institute Genomics Platform"/>
            <consortium name="The Broad Institute Genome Sequencing Center for Infectious Disease"/>
            <person name="Wu L."/>
            <person name="Ma J."/>
        </authorList>
    </citation>
    <scope>NUCLEOTIDE SEQUENCE [LARGE SCALE GENOMIC DNA]</scope>
    <source>
        <strain evidence="2 3">JCM 15976</strain>
    </source>
</reference>
<keyword evidence="1" id="KW-0812">Transmembrane</keyword>
<protein>
    <submittedName>
        <fullName evidence="2">Uncharacterized protein</fullName>
    </submittedName>
</protein>
<evidence type="ECO:0000313" key="3">
    <source>
        <dbReference type="Proteomes" id="UP001500736"/>
    </source>
</evidence>
<feature type="transmembrane region" description="Helical" evidence="1">
    <location>
        <begin position="6"/>
        <end position="27"/>
    </location>
</feature>
<keyword evidence="1" id="KW-1133">Transmembrane helix</keyword>
<organism evidence="2 3">
    <name type="scientific">Gaetbulibacter jejuensis</name>
    <dbReference type="NCBI Taxonomy" id="584607"/>
    <lineage>
        <taxon>Bacteria</taxon>
        <taxon>Pseudomonadati</taxon>
        <taxon>Bacteroidota</taxon>
        <taxon>Flavobacteriia</taxon>
        <taxon>Flavobacteriales</taxon>
        <taxon>Flavobacteriaceae</taxon>
        <taxon>Gaetbulibacter</taxon>
    </lineage>
</organism>
<gene>
    <name evidence="2" type="ORF">GCM10009431_27010</name>
</gene>
<name>A0ABN1JX55_9FLAO</name>
<dbReference type="Proteomes" id="UP001500736">
    <property type="component" value="Unassembled WGS sequence"/>
</dbReference>
<keyword evidence="3" id="KW-1185">Reference proteome</keyword>
<accession>A0ABN1JX55</accession>
<dbReference type="EMBL" id="BAAAGF010000004">
    <property type="protein sequence ID" value="GAA0748450.1"/>
    <property type="molecule type" value="Genomic_DNA"/>
</dbReference>
<sequence length="62" mass="7115">MSKDTLALIYASVLTLCFFVAGIFNVLDNFMIKTLLFIGFALFTVYLVIHFLKDIENKNHPE</sequence>
<feature type="transmembrane region" description="Helical" evidence="1">
    <location>
        <begin position="34"/>
        <end position="52"/>
    </location>
</feature>
<dbReference type="RefSeq" id="WP_343799089.1">
    <property type="nucleotide sequence ID" value="NZ_BAAAGF010000004.1"/>
</dbReference>
<comment type="caution">
    <text evidence="2">The sequence shown here is derived from an EMBL/GenBank/DDBJ whole genome shotgun (WGS) entry which is preliminary data.</text>
</comment>
<proteinExistence type="predicted"/>
<evidence type="ECO:0000313" key="2">
    <source>
        <dbReference type="EMBL" id="GAA0748450.1"/>
    </source>
</evidence>
<keyword evidence="1" id="KW-0472">Membrane</keyword>